<proteinExistence type="predicted"/>
<dbReference type="RefSeq" id="WP_191268723.1">
    <property type="nucleotide sequence ID" value="NZ_BNDS01000001.1"/>
</dbReference>
<accession>A0ABQ3MXN0</accession>
<organism evidence="1 2">
    <name type="scientific">Neobacillus kokaensis</name>
    <dbReference type="NCBI Taxonomy" id="2759023"/>
    <lineage>
        <taxon>Bacteria</taxon>
        <taxon>Bacillati</taxon>
        <taxon>Bacillota</taxon>
        <taxon>Bacilli</taxon>
        <taxon>Bacillales</taxon>
        <taxon>Bacillaceae</taxon>
        <taxon>Neobacillus</taxon>
    </lineage>
</organism>
<sequence length="176" mass="20440">MKKFNATDSQLKRLIKLVNEKVDKEIEGIRIGKNKPFDADSLQAHLMNHGLREVEKFNLTDKNISFDAWMKKAINGDFLNFINVKKNQKDKFTSYEGLHETWGDSFISHLETETGASFTSEIKPFEGDFVEDVLEDFEADSLEEVKEYLEGLNLDLLSEKTQEELETLYERICQHI</sequence>
<dbReference type="Proteomes" id="UP000637074">
    <property type="component" value="Unassembled WGS sequence"/>
</dbReference>
<reference evidence="1 2" key="1">
    <citation type="journal article" date="2022" name="Int. J. Syst. Evol. Microbiol.">
        <title>Neobacillus kokaensis sp. nov., isolated from soil.</title>
        <authorList>
            <person name="Yuki K."/>
            <person name="Matsubara H."/>
            <person name="Yamaguchi S."/>
        </authorList>
    </citation>
    <scope>NUCLEOTIDE SEQUENCE [LARGE SCALE GENOMIC DNA]</scope>
    <source>
        <strain evidence="1 2">LOB 377</strain>
    </source>
</reference>
<evidence type="ECO:0000313" key="1">
    <source>
        <dbReference type="EMBL" id="GHH96606.1"/>
    </source>
</evidence>
<gene>
    <name evidence="1" type="ORF">AM1BK_01490</name>
</gene>
<dbReference type="EMBL" id="BNDS01000001">
    <property type="protein sequence ID" value="GHH96606.1"/>
    <property type="molecule type" value="Genomic_DNA"/>
</dbReference>
<evidence type="ECO:0000313" key="2">
    <source>
        <dbReference type="Proteomes" id="UP000637074"/>
    </source>
</evidence>
<protein>
    <submittedName>
        <fullName evidence="1">Uncharacterized protein</fullName>
    </submittedName>
</protein>
<keyword evidence="2" id="KW-1185">Reference proteome</keyword>
<comment type="caution">
    <text evidence="1">The sequence shown here is derived from an EMBL/GenBank/DDBJ whole genome shotgun (WGS) entry which is preliminary data.</text>
</comment>
<name>A0ABQ3MXN0_9BACI</name>